<accession>A0A3F2S447</accession>
<gene>
    <name evidence="2" type="ORF">BBJ29_000217</name>
    <name evidence="1" type="ORF">BBP00_00000403</name>
</gene>
<sequence length="185" mass="19987">MEAATEQFRALLSACAAVSRASTTPSDPRDSADASLGLAPERLPFWDALCGDSASVESLSLAADLGILVASTNVSTAKLVGLLRIIITHPSLHCPGLLRLAQLTFRGLKLAKRWDALSDVSTQLLNAVYDNIQALDTRGRALRFYIEILVGFQHSAELYELNVPKIVALADLLSADEEQNKELKK</sequence>
<evidence type="ECO:0000313" key="4">
    <source>
        <dbReference type="Proteomes" id="UP000284657"/>
    </source>
</evidence>
<comment type="caution">
    <text evidence="1">The sequence shown here is derived from an EMBL/GenBank/DDBJ whole genome shotgun (WGS) entry which is preliminary data.</text>
</comment>
<dbReference type="Proteomes" id="UP000284657">
    <property type="component" value="Unassembled WGS sequence"/>
</dbReference>
<dbReference type="AlphaFoldDB" id="A0A3F2S447"/>
<proteinExistence type="predicted"/>
<protein>
    <submittedName>
        <fullName evidence="1">Uncharacterized protein</fullName>
    </submittedName>
</protein>
<name>A0A3F2S447_9STRA</name>
<evidence type="ECO:0000313" key="3">
    <source>
        <dbReference type="Proteomes" id="UP000277300"/>
    </source>
</evidence>
<evidence type="ECO:0000313" key="2">
    <source>
        <dbReference type="EMBL" id="RLN70688.1"/>
    </source>
</evidence>
<organism evidence="1 3">
    <name type="scientific">Phytophthora kernoviae</name>
    <dbReference type="NCBI Taxonomy" id="325452"/>
    <lineage>
        <taxon>Eukaryota</taxon>
        <taxon>Sar</taxon>
        <taxon>Stramenopiles</taxon>
        <taxon>Oomycota</taxon>
        <taxon>Peronosporomycetes</taxon>
        <taxon>Peronosporales</taxon>
        <taxon>Peronosporaceae</taxon>
        <taxon>Phytophthora</taxon>
    </lineage>
</organism>
<evidence type="ECO:0000313" key="1">
    <source>
        <dbReference type="EMBL" id="RLN69348.1"/>
    </source>
</evidence>
<dbReference type="EMBL" id="MBAD02000200">
    <property type="protein sequence ID" value="RLN70688.1"/>
    <property type="molecule type" value="Genomic_DNA"/>
</dbReference>
<dbReference type="OrthoDB" id="119413at2759"/>
<dbReference type="EMBL" id="MBDO02000005">
    <property type="protein sequence ID" value="RLN69348.1"/>
    <property type="molecule type" value="Genomic_DNA"/>
</dbReference>
<reference evidence="3 4" key="1">
    <citation type="submission" date="2018-07" db="EMBL/GenBank/DDBJ databases">
        <title>Genome sequencing of oomycete isolates from Chile give support for New Zealand origin for Phytophthora kernoviae and make available the first Nothophytophthora sp. genome.</title>
        <authorList>
            <person name="Studholme D.J."/>
            <person name="Sanfuentes E."/>
            <person name="Panda P."/>
            <person name="Hill R."/>
            <person name="Sambles C."/>
            <person name="Grant M."/>
            <person name="Williams N.M."/>
            <person name="Mcdougal R.L."/>
        </authorList>
    </citation>
    <scope>NUCLEOTIDE SEQUENCE [LARGE SCALE GENOMIC DNA]</scope>
    <source>
        <strain evidence="1">Chile6</strain>
        <strain evidence="2">Chile7</strain>
    </source>
</reference>
<dbReference type="Proteomes" id="UP000277300">
    <property type="component" value="Unassembled WGS sequence"/>
</dbReference>